<dbReference type="GO" id="GO:0016020">
    <property type="term" value="C:membrane"/>
    <property type="evidence" value="ECO:0007669"/>
    <property type="project" value="UniProtKB-SubCell"/>
</dbReference>
<keyword evidence="3" id="KW-0677">Repeat</keyword>
<feature type="domain" description="FecR protein" evidence="9">
    <location>
        <begin position="68"/>
        <end position="164"/>
    </location>
</feature>
<dbReference type="InterPro" id="IPR019734">
    <property type="entry name" value="TPR_rpt"/>
</dbReference>
<accession>A0A0B0EN90</accession>
<evidence type="ECO:0000256" key="5">
    <source>
        <dbReference type="ARBA" id="ARBA00022989"/>
    </source>
</evidence>
<keyword evidence="6" id="KW-0472">Membrane</keyword>
<evidence type="ECO:0000313" key="11">
    <source>
        <dbReference type="Proteomes" id="UP000030652"/>
    </source>
</evidence>
<evidence type="ECO:0000259" key="9">
    <source>
        <dbReference type="Pfam" id="PF04773"/>
    </source>
</evidence>
<sequence length="645" mass="72316">MMQQSHVYYLIRSVIIVVYAVLFTTTTVDAQTNGIWAAKIVSIQGKVEYEINNNVSTAVLNKECHIGDKIIVGADSRATIMLKDDTVIRLDQNTTIQFKAKKKRSIKSFWLRIDKGVTHFISRITHRLNIQTPIVNGSIEGTEFVVSVIDDDHTTFTVFEGRVRMEKNRGIDDEIYLESKQSAEVTSPDEKFKNIEIDLKNAVQWTLHYPPVIYYSATDFANNDIKNSINFYWKGKLIDAFTSINKVTQSNDPRFFLYRAGLFLTVGRVDEANSDIDNAEKLAPGSSNALALKSIIELSRNNKIEARKHAENAVMNDNQSASALIALSYVLQADFDINGALTSIKKAVNLSTGKGNPLAKARLAELWLSKGYLDKAVKEANEAVELNPDIARAQAVLGFAYLTQIKTRDSKKAFKEAIRLEPDSALPHFGLGLAKIREGDIEEGIDEIEIARAHDRNNSLIRSYLGKAYFDEKSDGKSSKEFAIAKELDDKDPTPWFYDAIRKQTLNRPVEALHDMQKSIELNDNRAVYRSKFLLDEDLAARSASVARIYRDLGFQQRALFEGWRSLNVDPGSYSAHRFLSDSYSALPRHEIARVSELLQSQLLQPINITPIQPQLAQSNLFMLEGAGPAAAPLMNLTRSLTETG</sequence>
<evidence type="ECO:0000256" key="4">
    <source>
        <dbReference type="ARBA" id="ARBA00022803"/>
    </source>
</evidence>
<proteinExistence type="inferred from homology"/>
<evidence type="ECO:0000256" key="8">
    <source>
        <dbReference type="PROSITE-ProRule" id="PRU00339"/>
    </source>
</evidence>
<comment type="subcellular location">
    <subcellularLocation>
        <location evidence="1">Membrane</location>
        <topology evidence="1">Single-pass membrane protein</topology>
    </subcellularLocation>
</comment>
<dbReference type="eggNOG" id="COG0457">
    <property type="taxonomic scope" value="Bacteria"/>
</dbReference>
<comment type="caution">
    <text evidence="10">The sequence shown here is derived from an EMBL/GenBank/DDBJ whole genome shotgun (WGS) entry which is preliminary data.</text>
</comment>
<dbReference type="eggNOG" id="COG3712">
    <property type="taxonomic scope" value="Bacteria"/>
</dbReference>
<dbReference type="GO" id="GO:0008320">
    <property type="term" value="F:protein transmembrane transporter activity"/>
    <property type="evidence" value="ECO:0007669"/>
    <property type="project" value="TreeGrafter"/>
</dbReference>
<dbReference type="InterPro" id="IPR011990">
    <property type="entry name" value="TPR-like_helical_dom_sf"/>
</dbReference>
<dbReference type="PANTHER" id="PTHR46208">
    <property type="entry name" value="MITOCHONDRIAL IMPORT RECEPTOR SUBUNIT TOM70"/>
    <property type="match status" value="1"/>
</dbReference>
<dbReference type="Pfam" id="PF04773">
    <property type="entry name" value="FecR"/>
    <property type="match status" value="1"/>
</dbReference>
<evidence type="ECO:0000256" key="3">
    <source>
        <dbReference type="ARBA" id="ARBA00022737"/>
    </source>
</evidence>
<dbReference type="PATRIC" id="fig|237368.3.peg.1809"/>
<dbReference type="GO" id="GO:0030150">
    <property type="term" value="P:protein import into mitochondrial matrix"/>
    <property type="evidence" value="ECO:0007669"/>
    <property type="project" value="TreeGrafter"/>
</dbReference>
<keyword evidence="4 8" id="KW-0802">TPR repeat</keyword>
<dbReference type="Gene3D" id="2.60.120.1440">
    <property type="match status" value="1"/>
</dbReference>
<evidence type="ECO:0000256" key="7">
    <source>
        <dbReference type="ARBA" id="ARBA00038030"/>
    </source>
</evidence>
<keyword evidence="5" id="KW-1133">Transmembrane helix</keyword>
<dbReference type="Gene3D" id="1.25.40.10">
    <property type="entry name" value="Tetratricopeptide repeat domain"/>
    <property type="match status" value="1"/>
</dbReference>
<evidence type="ECO:0000313" key="10">
    <source>
        <dbReference type="EMBL" id="KHE92593.1"/>
    </source>
</evidence>
<gene>
    <name evidence="10" type="ORF">SCABRO_01656</name>
</gene>
<feature type="repeat" description="TPR" evidence="8">
    <location>
        <begin position="357"/>
        <end position="390"/>
    </location>
</feature>
<dbReference type="PROSITE" id="PS50005">
    <property type="entry name" value="TPR"/>
    <property type="match status" value="2"/>
</dbReference>
<evidence type="ECO:0000256" key="1">
    <source>
        <dbReference type="ARBA" id="ARBA00004167"/>
    </source>
</evidence>
<evidence type="ECO:0000256" key="6">
    <source>
        <dbReference type="ARBA" id="ARBA00023136"/>
    </source>
</evidence>
<dbReference type="SUPFAM" id="SSF48452">
    <property type="entry name" value="TPR-like"/>
    <property type="match status" value="2"/>
</dbReference>
<dbReference type="AlphaFoldDB" id="A0A0B0EN90"/>
<dbReference type="EMBL" id="JRYO01000117">
    <property type="protein sequence ID" value="KHE92593.1"/>
    <property type="molecule type" value="Genomic_DNA"/>
</dbReference>
<evidence type="ECO:0000256" key="2">
    <source>
        <dbReference type="ARBA" id="ARBA00022692"/>
    </source>
</evidence>
<protein>
    <recommendedName>
        <fullName evidence="9">FecR protein domain-containing protein</fullName>
    </recommendedName>
</protein>
<name>A0A0B0EN90_9BACT</name>
<dbReference type="Proteomes" id="UP000030652">
    <property type="component" value="Unassembled WGS sequence"/>
</dbReference>
<keyword evidence="2" id="KW-0812">Transmembrane</keyword>
<dbReference type="InterPro" id="IPR006860">
    <property type="entry name" value="FecR"/>
</dbReference>
<feature type="repeat" description="TPR" evidence="8">
    <location>
        <begin position="391"/>
        <end position="424"/>
    </location>
</feature>
<dbReference type="GO" id="GO:0030943">
    <property type="term" value="F:mitochondrion targeting sequence binding"/>
    <property type="evidence" value="ECO:0007669"/>
    <property type="project" value="TreeGrafter"/>
</dbReference>
<dbReference type="PANTHER" id="PTHR46208:SF1">
    <property type="entry name" value="MITOCHONDRIAL IMPORT RECEPTOR SUBUNIT TOM70"/>
    <property type="match status" value="1"/>
</dbReference>
<comment type="similarity">
    <text evidence="7">Belongs to the Tom70 family.</text>
</comment>
<dbReference type="SMART" id="SM00028">
    <property type="entry name" value="TPR"/>
    <property type="match status" value="3"/>
</dbReference>
<organism evidence="10 11">
    <name type="scientific">Candidatus Scalindua brodae</name>
    <dbReference type="NCBI Taxonomy" id="237368"/>
    <lineage>
        <taxon>Bacteria</taxon>
        <taxon>Pseudomonadati</taxon>
        <taxon>Planctomycetota</taxon>
        <taxon>Candidatus Brocadiia</taxon>
        <taxon>Candidatus Brocadiales</taxon>
        <taxon>Candidatus Scalinduaceae</taxon>
        <taxon>Candidatus Scalindua</taxon>
    </lineage>
</organism>
<reference evidence="10 11" key="1">
    <citation type="submission" date="2014-10" db="EMBL/GenBank/DDBJ databases">
        <title>Draft genome of anammox bacterium scalindua brodae, obtained using differential coverage binning of sequence data from two enrichment reactors.</title>
        <authorList>
            <person name="Speth D.R."/>
            <person name="Russ L."/>
            <person name="Kartal B."/>
            <person name="Op den Camp H.J."/>
            <person name="Dutilh B.E."/>
            <person name="Jetten M.S."/>
        </authorList>
    </citation>
    <scope>NUCLEOTIDE SEQUENCE [LARGE SCALE GENOMIC DNA]</scope>
    <source>
        <strain evidence="10">RU1</strain>
    </source>
</reference>